<name>A0A521DMM3_9RHOB</name>
<sequence length="93" mass="10351">MRLLRTWPRDRTLGGSLATVTDVRDLKLERIDPTLKPGGFSTLVRLTVKVEGGHWGHAHIRAVTFRALVEVIPEAGQWELDGLTVIEARDPNA</sequence>
<protein>
    <submittedName>
        <fullName evidence="1">Uncharacterized protein</fullName>
    </submittedName>
</protein>
<dbReference type="AlphaFoldDB" id="A0A521DMM3"/>
<keyword evidence="2" id="KW-1185">Reference proteome</keyword>
<accession>A0A521DMM3</accession>
<gene>
    <name evidence="1" type="ORF">SAMN06265380_1078</name>
</gene>
<evidence type="ECO:0000313" key="2">
    <source>
        <dbReference type="Proteomes" id="UP000319555"/>
    </source>
</evidence>
<evidence type="ECO:0000313" key="1">
    <source>
        <dbReference type="EMBL" id="SMO72957.1"/>
    </source>
</evidence>
<dbReference type="EMBL" id="FXTE01000007">
    <property type="protein sequence ID" value="SMO72957.1"/>
    <property type="molecule type" value="Genomic_DNA"/>
</dbReference>
<organism evidence="1 2">
    <name type="scientific">Ruegeria faecimaris</name>
    <dbReference type="NCBI Taxonomy" id="686389"/>
    <lineage>
        <taxon>Bacteria</taxon>
        <taxon>Pseudomonadati</taxon>
        <taxon>Pseudomonadota</taxon>
        <taxon>Alphaproteobacteria</taxon>
        <taxon>Rhodobacterales</taxon>
        <taxon>Roseobacteraceae</taxon>
        <taxon>Ruegeria</taxon>
    </lineage>
</organism>
<reference evidence="1 2" key="1">
    <citation type="submission" date="2017-05" db="EMBL/GenBank/DDBJ databases">
        <authorList>
            <person name="Varghese N."/>
            <person name="Submissions S."/>
        </authorList>
    </citation>
    <scope>NUCLEOTIDE SEQUENCE [LARGE SCALE GENOMIC DNA]</scope>
    <source>
        <strain evidence="1 2">DSM 28009</strain>
    </source>
</reference>
<dbReference type="Proteomes" id="UP000319555">
    <property type="component" value="Unassembled WGS sequence"/>
</dbReference>
<proteinExistence type="predicted"/>